<dbReference type="KEGG" id="bts:Btus_2033"/>
<protein>
    <submittedName>
        <fullName evidence="3">Amidohydrolase 2</fullName>
    </submittedName>
</protein>
<dbReference type="GO" id="GO:0005737">
    <property type="term" value="C:cytoplasm"/>
    <property type="evidence" value="ECO:0007669"/>
    <property type="project" value="TreeGrafter"/>
</dbReference>
<dbReference type="InterPro" id="IPR006680">
    <property type="entry name" value="Amidohydro-rel"/>
</dbReference>
<dbReference type="PANTHER" id="PTHR21240:SF28">
    <property type="entry name" value="ISO-OROTATE DECARBOXYLASE (EUROFUNG)"/>
    <property type="match status" value="1"/>
</dbReference>
<evidence type="ECO:0000313" key="4">
    <source>
        <dbReference type="Proteomes" id="UP000002368"/>
    </source>
</evidence>
<sequence length="303" mass="34954">MSAYRLDAHMHIMAEKRMKSGIRWAVKAGFNMGLDPETTTEEDLLRHIRDAGITYFFNFFFPIFSGTAVEILDWQTEFALRTPEALPFVSVHVHDGDPLPIVREALENRHFVGLKLHPYAQRLELSHPLLEPVYQYLEDTGAIFFVHTGYDAFYGRSGITPDLEQILQRHPKLITVAAHMLYPEIPKAFDWLERFPNLYLDGTGAVASADQDGFGETLYPLMERYADRVLYGSDYAMAIESVGASWKRFQELPISDEAKRRITWGTPLELLKRRNWPFRGDLPARYREVADDKLNVQDRLSEV</sequence>
<evidence type="ECO:0000313" key="3">
    <source>
        <dbReference type="EMBL" id="ADG06723.1"/>
    </source>
</evidence>
<dbReference type="Gene3D" id="3.20.20.140">
    <property type="entry name" value="Metal-dependent hydrolases"/>
    <property type="match status" value="1"/>
</dbReference>
<evidence type="ECO:0000256" key="1">
    <source>
        <dbReference type="ARBA" id="ARBA00023239"/>
    </source>
</evidence>
<dbReference type="GO" id="GO:0019748">
    <property type="term" value="P:secondary metabolic process"/>
    <property type="evidence" value="ECO:0007669"/>
    <property type="project" value="TreeGrafter"/>
</dbReference>
<keyword evidence="4" id="KW-1185">Reference proteome</keyword>
<dbReference type="SUPFAM" id="SSF51556">
    <property type="entry name" value="Metallo-dependent hydrolases"/>
    <property type="match status" value="1"/>
</dbReference>
<accession>D5WQW4</accession>
<dbReference type="EMBL" id="CP002017">
    <property type="protein sequence ID" value="ADG06723.1"/>
    <property type="molecule type" value="Genomic_DNA"/>
</dbReference>
<dbReference type="InterPro" id="IPR032466">
    <property type="entry name" value="Metal_Hydrolase"/>
</dbReference>
<dbReference type="Proteomes" id="UP000002368">
    <property type="component" value="Chromosome"/>
</dbReference>
<reference evidence="3 4" key="1">
    <citation type="journal article" date="2011" name="Stand. Genomic Sci.">
        <title>Complete genome sequence of the thermophilic, hydrogen-oxidizing Bacillus tusciae type strain (T2) and reclassification in the new genus, Kyrpidia gen. nov. as Kyrpidia tusciae comb. nov. and emendation of the family Alicyclobacillaceae da Costa and Rainey, 2010.</title>
        <authorList>
            <person name="Klenk H.P."/>
            <person name="Lapidus A."/>
            <person name="Chertkov O."/>
            <person name="Copeland A."/>
            <person name="Del Rio T.G."/>
            <person name="Nolan M."/>
            <person name="Lucas S."/>
            <person name="Chen F."/>
            <person name="Tice H."/>
            <person name="Cheng J.F."/>
            <person name="Han C."/>
            <person name="Bruce D."/>
            <person name="Goodwin L."/>
            <person name="Pitluck S."/>
            <person name="Pati A."/>
            <person name="Ivanova N."/>
            <person name="Mavromatis K."/>
            <person name="Daum C."/>
            <person name="Chen A."/>
            <person name="Palaniappan K."/>
            <person name="Chang Y.J."/>
            <person name="Land M."/>
            <person name="Hauser L."/>
            <person name="Jeffries C.D."/>
            <person name="Detter J.C."/>
            <person name="Rohde M."/>
            <person name="Abt B."/>
            <person name="Pukall R."/>
            <person name="Goker M."/>
            <person name="Bristow J."/>
            <person name="Markowitz V."/>
            <person name="Hugenholtz P."/>
            <person name="Eisen J.A."/>
        </authorList>
    </citation>
    <scope>NUCLEOTIDE SEQUENCE [LARGE SCALE GENOMIC DNA]</scope>
    <source>
        <strain evidence="3 4">DSM 2912</strain>
    </source>
</reference>
<proteinExistence type="predicted"/>
<dbReference type="OrthoDB" id="9777673at2"/>
<organism evidence="3 4">
    <name type="scientific">Kyrpidia tusciae (strain DSM 2912 / NBRC 15312 / T2)</name>
    <name type="common">Bacillus tusciae</name>
    <dbReference type="NCBI Taxonomy" id="562970"/>
    <lineage>
        <taxon>Bacteria</taxon>
        <taxon>Bacillati</taxon>
        <taxon>Bacillota</taxon>
        <taxon>Bacilli</taxon>
        <taxon>Bacillales</taxon>
        <taxon>Alicyclobacillaceae</taxon>
        <taxon>Kyrpidia</taxon>
    </lineage>
</organism>
<dbReference type="HOGENOM" id="CLU_044590_0_1_9"/>
<dbReference type="PANTHER" id="PTHR21240">
    <property type="entry name" value="2-AMINO-3-CARBOXYLMUCONATE-6-SEMIALDEHYDE DECARBOXYLASE"/>
    <property type="match status" value="1"/>
</dbReference>
<feature type="domain" description="Amidohydrolase-related" evidence="2">
    <location>
        <begin position="7"/>
        <end position="272"/>
    </location>
</feature>
<gene>
    <name evidence="3" type="ordered locus">Btus_2033</name>
</gene>
<dbReference type="GO" id="GO:0016831">
    <property type="term" value="F:carboxy-lyase activity"/>
    <property type="evidence" value="ECO:0007669"/>
    <property type="project" value="InterPro"/>
</dbReference>
<dbReference type="InterPro" id="IPR032465">
    <property type="entry name" value="ACMSD"/>
</dbReference>
<dbReference type="Pfam" id="PF04909">
    <property type="entry name" value="Amidohydro_2"/>
    <property type="match status" value="1"/>
</dbReference>
<keyword evidence="1" id="KW-0456">Lyase</keyword>
<name>D5WQW4_KYRT2</name>
<dbReference type="AlphaFoldDB" id="D5WQW4"/>
<dbReference type="RefSeq" id="WP_013076009.1">
    <property type="nucleotide sequence ID" value="NC_014098.1"/>
</dbReference>
<evidence type="ECO:0000259" key="2">
    <source>
        <dbReference type="Pfam" id="PF04909"/>
    </source>
</evidence>
<dbReference type="GO" id="GO:0016787">
    <property type="term" value="F:hydrolase activity"/>
    <property type="evidence" value="ECO:0007669"/>
    <property type="project" value="UniProtKB-KW"/>
</dbReference>
<dbReference type="eggNOG" id="COG2159">
    <property type="taxonomic scope" value="Bacteria"/>
</dbReference>